<dbReference type="PANTHER" id="PTHR43213:SF5">
    <property type="entry name" value="BIFUNCTIONAL DTTP_UTP PYROPHOSPHATASE_METHYLTRANSFERASE PROTEIN-RELATED"/>
    <property type="match status" value="1"/>
</dbReference>
<dbReference type="GO" id="GO:0047429">
    <property type="term" value="F:nucleoside triphosphate diphosphatase activity"/>
    <property type="evidence" value="ECO:0007669"/>
    <property type="project" value="UniProtKB-EC"/>
</dbReference>
<comment type="cofactor">
    <cofactor evidence="1 4">
        <name>a divalent metal cation</name>
        <dbReference type="ChEBI" id="CHEBI:60240"/>
    </cofactor>
</comment>
<name>A0ABD5ADE4_VIBSP</name>
<comment type="function">
    <text evidence="4">Nucleoside triphosphate pyrophosphatase that hydrolyzes dTTP and UTP. May have a dual role in cell division arrest and in preventing the incorporation of modified nucleotides into cellular nucleic acids.</text>
</comment>
<evidence type="ECO:0000313" key="5">
    <source>
        <dbReference type="EMBL" id="MDP2491159.1"/>
    </source>
</evidence>
<reference evidence="5" key="1">
    <citation type="submission" date="2023-07" db="EMBL/GenBank/DDBJ databases">
        <title>Genome content predicts the carbon catabolic preferences of heterotrophic bacteria.</title>
        <authorList>
            <person name="Gralka M."/>
        </authorList>
    </citation>
    <scope>NUCLEOTIDE SEQUENCE</scope>
    <source>
        <strain evidence="5">6E03</strain>
    </source>
</reference>
<feature type="site" description="Important for substrate specificity" evidence="4">
    <location>
        <position position="202"/>
    </location>
</feature>
<dbReference type="EC" id="3.6.1.9" evidence="4"/>
<dbReference type="InterPro" id="IPR029001">
    <property type="entry name" value="ITPase-like_fam"/>
</dbReference>
<gene>
    <name evidence="5" type="ORF">Q8W38_17555</name>
</gene>
<comment type="catalytic activity">
    <reaction evidence="4">
        <text>dTTP + H2O = dTMP + diphosphate + H(+)</text>
        <dbReference type="Rhea" id="RHEA:28534"/>
        <dbReference type="ChEBI" id="CHEBI:15377"/>
        <dbReference type="ChEBI" id="CHEBI:15378"/>
        <dbReference type="ChEBI" id="CHEBI:33019"/>
        <dbReference type="ChEBI" id="CHEBI:37568"/>
        <dbReference type="ChEBI" id="CHEBI:63528"/>
        <dbReference type="EC" id="3.6.1.9"/>
    </reaction>
</comment>
<evidence type="ECO:0000313" key="6">
    <source>
        <dbReference type="Proteomes" id="UP001177883"/>
    </source>
</evidence>
<dbReference type="SUPFAM" id="SSF52972">
    <property type="entry name" value="ITPase-like"/>
    <property type="match status" value="1"/>
</dbReference>
<comment type="similarity">
    <text evidence="4">Belongs to the Maf family. YhdE subfamily.</text>
</comment>
<protein>
    <recommendedName>
        <fullName evidence="4">dTTP/UTP pyrophosphatase</fullName>
        <shortName evidence="4">dTTPase/UTPase</shortName>
        <ecNumber evidence="4">3.6.1.9</ecNumber>
    </recommendedName>
    <alternativeName>
        <fullName evidence="4">Nucleoside triphosphate pyrophosphatase</fullName>
    </alternativeName>
    <alternativeName>
        <fullName evidence="4">Nucleotide pyrophosphatase</fullName>
        <shortName evidence="4">Nucleotide PPase</shortName>
    </alternativeName>
</protein>
<dbReference type="PANTHER" id="PTHR43213">
    <property type="entry name" value="BIFUNCTIONAL DTTP/UTP PYROPHOSPHATASE/METHYLTRANSFERASE PROTEIN-RELATED"/>
    <property type="match status" value="1"/>
</dbReference>
<dbReference type="EMBL" id="JAUYVK010000019">
    <property type="protein sequence ID" value="MDP2491159.1"/>
    <property type="molecule type" value="Genomic_DNA"/>
</dbReference>
<accession>A0ABD5ADE4</accession>
<evidence type="ECO:0000256" key="1">
    <source>
        <dbReference type="ARBA" id="ARBA00001968"/>
    </source>
</evidence>
<keyword evidence="4" id="KW-0963">Cytoplasm</keyword>
<evidence type="ECO:0000256" key="2">
    <source>
        <dbReference type="ARBA" id="ARBA00022801"/>
    </source>
</evidence>
<feature type="active site" description="Proton acceptor" evidence="4">
    <location>
        <position position="119"/>
    </location>
</feature>
<sequence length="235" mass="25820">MEKKHLVLASGSPRRKELLSQLGYEFSVLVTDVEECKHAQETAEEYVKRLSLDKALAALSLLKDNPSEKQHVVPSSDNVVSSVDNVAVGSGIVTIDSGIVVLDSDAISLDSETVVLGSDTVVVSQGQVLEKPTDFADSKRMLTQLANERHQVMTAVSVVSEKKQKTEIIITDVWFKPLSEQEIEQYWQTGEPCDKAGSYGIQGLGGRFVTRIEGSYYAVVGLPLYETDQLLQEFL</sequence>
<dbReference type="GO" id="GO:0009117">
    <property type="term" value="P:nucleotide metabolic process"/>
    <property type="evidence" value="ECO:0007669"/>
    <property type="project" value="UniProtKB-KW"/>
</dbReference>
<keyword evidence="2 4" id="KW-0378">Hydrolase</keyword>
<comment type="subcellular location">
    <subcellularLocation>
        <location evidence="4">Cytoplasm</location>
    </subcellularLocation>
</comment>
<dbReference type="PIRSF" id="PIRSF006305">
    <property type="entry name" value="Maf"/>
    <property type="match status" value="1"/>
</dbReference>
<dbReference type="HAMAP" id="MF_00528">
    <property type="entry name" value="Maf"/>
    <property type="match status" value="1"/>
</dbReference>
<dbReference type="GO" id="GO:0005737">
    <property type="term" value="C:cytoplasm"/>
    <property type="evidence" value="ECO:0007669"/>
    <property type="project" value="UniProtKB-SubCell"/>
</dbReference>
<dbReference type="NCBIfam" id="TIGR00172">
    <property type="entry name" value="maf"/>
    <property type="match status" value="1"/>
</dbReference>
<organism evidence="5 6">
    <name type="scientific">Vibrio splendidus</name>
    <dbReference type="NCBI Taxonomy" id="29497"/>
    <lineage>
        <taxon>Bacteria</taxon>
        <taxon>Pseudomonadati</taxon>
        <taxon>Pseudomonadota</taxon>
        <taxon>Gammaproteobacteria</taxon>
        <taxon>Vibrionales</taxon>
        <taxon>Vibrionaceae</taxon>
        <taxon>Vibrio</taxon>
    </lineage>
</organism>
<dbReference type="InterPro" id="IPR003697">
    <property type="entry name" value="Maf-like"/>
</dbReference>
<keyword evidence="3 4" id="KW-0546">Nucleotide metabolism</keyword>
<dbReference type="Proteomes" id="UP001177883">
    <property type="component" value="Unassembled WGS sequence"/>
</dbReference>
<dbReference type="Gene3D" id="3.90.950.10">
    <property type="match status" value="2"/>
</dbReference>
<comment type="caution">
    <text evidence="4">Lacks conserved residue(s) required for the propagation of feature annotation.</text>
</comment>
<comment type="caution">
    <text evidence="5">The sequence shown here is derived from an EMBL/GenBank/DDBJ whole genome shotgun (WGS) entry which is preliminary data.</text>
</comment>
<dbReference type="AlphaFoldDB" id="A0ABD5ADE4"/>
<evidence type="ECO:0000256" key="3">
    <source>
        <dbReference type="ARBA" id="ARBA00023080"/>
    </source>
</evidence>
<proteinExistence type="inferred from homology"/>
<feature type="site" description="Important for substrate specificity" evidence="4">
    <location>
        <position position="120"/>
    </location>
</feature>
<dbReference type="RefSeq" id="WP_102492626.1">
    <property type="nucleotide sequence ID" value="NZ_JAUYVK010000019.1"/>
</dbReference>
<dbReference type="CDD" id="cd00555">
    <property type="entry name" value="Maf"/>
    <property type="match status" value="1"/>
</dbReference>
<comment type="catalytic activity">
    <reaction evidence="4">
        <text>UTP + H2O = UMP + diphosphate + H(+)</text>
        <dbReference type="Rhea" id="RHEA:29395"/>
        <dbReference type="ChEBI" id="CHEBI:15377"/>
        <dbReference type="ChEBI" id="CHEBI:15378"/>
        <dbReference type="ChEBI" id="CHEBI:33019"/>
        <dbReference type="ChEBI" id="CHEBI:46398"/>
        <dbReference type="ChEBI" id="CHEBI:57865"/>
        <dbReference type="EC" id="3.6.1.9"/>
    </reaction>
</comment>
<evidence type="ECO:0000256" key="4">
    <source>
        <dbReference type="HAMAP-Rule" id="MF_00528"/>
    </source>
</evidence>
<dbReference type="Pfam" id="PF02545">
    <property type="entry name" value="Maf"/>
    <property type="match status" value="1"/>
</dbReference>
<feature type="site" description="Important for substrate specificity" evidence="4">
    <location>
        <position position="14"/>
    </location>
</feature>